<name>B8HPZ6_CYAP4</name>
<dbReference type="AlphaFoldDB" id="B8HPZ6"/>
<evidence type="ECO:0000313" key="1">
    <source>
        <dbReference type="EMBL" id="ACL45705.1"/>
    </source>
</evidence>
<protein>
    <submittedName>
        <fullName evidence="1">Uncharacterized protein</fullName>
    </submittedName>
</protein>
<proteinExistence type="predicted"/>
<gene>
    <name evidence="1" type="ordered locus">Cyan7425_3381</name>
</gene>
<reference evidence="1" key="1">
    <citation type="submission" date="2009-01" db="EMBL/GenBank/DDBJ databases">
        <title>Complete sequence of chromosome Cyanothece sp. PCC 7425.</title>
        <authorList>
            <consortium name="US DOE Joint Genome Institute"/>
            <person name="Lucas S."/>
            <person name="Copeland A."/>
            <person name="Lapidus A."/>
            <person name="Glavina del Rio T."/>
            <person name="Dalin E."/>
            <person name="Tice H."/>
            <person name="Bruce D."/>
            <person name="Goodwin L."/>
            <person name="Pitluck S."/>
            <person name="Sims D."/>
            <person name="Meineke L."/>
            <person name="Brettin T."/>
            <person name="Detter J.C."/>
            <person name="Han C."/>
            <person name="Larimer F."/>
            <person name="Land M."/>
            <person name="Hauser L."/>
            <person name="Kyrpides N."/>
            <person name="Ovchinnikova G."/>
            <person name="Liberton M."/>
            <person name="Stoeckel J."/>
            <person name="Banerjee A."/>
            <person name="Singh A."/>
            <person name="Page L."/>
            <person name="Sato H."/>
            <person name="Zhao L."/>
            <person name="Sherman L."/>
            <person name="Pakrasi H."/>
            <person name="Richardson P."/>
        </authorList>
    </citation>
    <scope>NUCLEOTIDE SEQUENCE</scope>
    <source>
        <strain evidence="1">PCC 7425</strain>
    </source>
</reference>
<sequence length="84" mass="9868">MPMNPLSLESQFWLETLRRYLESCPEAAPQIALDCFADYLQEHDQANRLRSENAALKVQFKLHHLRANSLNRLHCPKSNRNTYL</sequence>
<organism evidence="1">
    <name type="scientific">Cyanothece sp. (strain PCC 7425 / ATCC 29141)</name>
    <dbReference type="NCBI Taxonomy" id="395961"/>
    <lineage>
        <taxon>Bacteria</taxon>
        <taxon>Bacillati</taxon>
        <taxon>Cyanobacteriota</taxon>
        <taxon>Cyanophyceae</taxon>
        <taxon>Gomontiellales</taxon>
        <taxon>Cyanothecaceae</taxon>
        <taxon>Cyanothece</taxon>
    </lineage>
</organism>
<dbReference type="KEGG" id="cyn:Cyan7425_3381"/>
<dbReference type="EMBL" id="CP001344">
    <property type="protein sequence ID" value="ACL45705.1"/>
    <property type="molecule type" value="Genomic_DNA"/>
</dbReference>
<accession>B8HPZ6</accession>
<dbReference type="HOGENOM" id="CLU_2522005_0_0_3"/>